<keyword evidence="4" id="KW-0812">Transmembrane</keyword>
<keyword evidence="3" id="KW-0443">Lipid metabolism</keyword>
<evidence type="ECO:0000313" key="6">
    <source>
        <dbReference type="EMBL" id="MDS0293261.1"/>
    </source>
</evidence>
<keyword evidence="1" id="KW-0378">Hydrolase</keyword>
<sequence length="560" mass="58458">MSNVSRLLRVVLVCALLWQSVGAGVGVGIAVGGGPGPDADAGAGVGLAAAAGDDGGPAVVGAHPNPVAADDAGEYVAVRVAGAANLTLSDGEDTVRVPRRGGVVALSSDPNATRAVTDRPVVRADLSLSNAGERLVLRQGEVVLHRVEYGNAPEGERWNASADRWMPVGLDLRDPVATGSADATAFVLPDAPGVAVETLRSADERLFLAGYTLSSDRVAEALLAAHRRGVRVRVLVEGSPVGGASRAQAATLDRLVAAGVPVAVVSGPRAKFSYHHAKYAVVDDRSLVLTENWKPSGTGGRDSRGWGVRVASERTADELAAVFAADATGRGVVPWDEFRQGREFVDDAPATAAYPARLPPESVRATEVRVLTTPGNAGQTVIERIDGAEERISVVNPRIDPEGRFFAALVRAARRGVSVRLLLSNAWYDAEENEAAVARADELRESGLPIEARIADPRGRFGKVHAKGAVVDGEVALVGSLNWNDHAATENREVVLELRGDEPADYYRRAFDADWGAAGGGVGSGLGGADRTTWLLVAGALASAVLAGLILKKTVRFERR</sequence>
<dbReference type="InterPro" id="IPR001736">
    <property type="entry name" value="PLipase_D/transphosphatidylase"/>
</dbReference>
<dbReference type="PANTHER" id="PTHR43856:SF1">
    <property type="entry name" value="MITOCHONDRIAL CARDIOLIPIN HYDROLASE"/>
    <property type="match status" value="1"/>
</dbReference>
<organism evidence="6 7">
    <name type="scientific">Halogeometricum luteum</name>
    <dbReference type="NCBI Taxonomy" id="2950537"/>
    <lineage>
        <taxon>Archaea</taxon>
        <taxon>Methanobacteriati</taxon>
        <taxon>Methanobacteriota</taxon>
        <taxon>Stenosarchaea group</taxon>
        <taxon>Halobacteria</taxon>
        <taxon>Halobacteriales</taxon>
        <taxon>Haloferacaceae</taxon>
        <taxon>Halogeometricum</taxon>
    </lineage>
</organism>
<comment type="caution">
    <text evidence="6">The sequence shown here is derived from an EMBL/GenBank/DDBJ whole genome shotgun (WGS) entry which is preliminary data.</text>
</comment>
<keyword evidence="2" id="KW-0442">Lipid degradation</keyword>
<dbReference type="SUPFAM" id="SSF56024">
    <property type="entry name" value="Phospholipase D/nuclease"/>
    <property type="match status" value="2"/>
</dbReference>
<keyword evidence="4" id="KW-0472">Membrane</keyword>
<dbReference type="Gene3D" id="3.30.870.10">
    <property type="entry name" value="Endonuclease Chain A"/>
    <property type="match status" value="2"/>
</dbReference>
<evidence type="ECO:0000256" key="4">
    <source>
        <dbReference type="SAM" id="Phobius"/>
    </source>
</evidence>
<feature type="transmembrane region" description="Helical" evidence="4">
    <location>
        <begin position="534"/>
        <end position="551"/>
    </location>
</feature>
<protein>
    <submittedName>
        <fullName evidence="6">Phospholipase D-like domain-containing protein</fullName>
    </submittedName>
</protein>
<evidence type="ECO:0000259" key="5">
    <source>
        <dbReference type="PROSITE" id="PS50035"/>
    </source>
</evidence>
<name>A0ABU2FXK6_9EURY</name>
<reference evidence="6 7" key="1">
    <citation type="submission" date="2022-06" db="EMBL/GenBank/DDBJ databases">
        <title>Halogeometricum sp. a new haloarchaeum isolate from saline soil.</title>
        <authorList>
            <person name="Strakova D."/>
            <person name="Galisteo C."/>
            <person name="Sanchez-Porro C."/>
            <person name="Ventosa A."/>
        </authorList>
    </citation>
    <scope>NUCLEOTIDE SEQUENCE [LARGE SCALE GENOMIC DNA]</scope>
    <source>
        <strain evidence="7">S3BR25-2</strain>
    </source>
</reference>
<dbReference type="InterPro" id="IPR025202">
    <property type="entry name" value="PLD-like_dom"/>
</dbReference>
<dbReference type="PANTHER" id="PTHR43856">
    <property type="entry name" value="CARDIOLIPIN HYDROLASE"/>
    <property type="match status" value="1"/>
</dbReference>
<evidence type="ECO:0000256" key="2">
    <source>
        <dbReference type="ARBA" id="ARBA00022963"/>
    </source>
</evidence>
<dbReference type="CDD" id="cd09128">
    <property type="entry name" value="PLDc_unchar1_2"/>
    <property type="match status" value="1"/>
</dbReference>
<dbReference type="InterPro" id="IPR051406">
    <property type="entry name" value="PLD_domain"/>
</dbReference>
<evidence type="ECO:0000313" key="7">
    <source>
        <dbReference type="Proteomes" id="UP001254813"/>
    </source>
</evidence>
<evidence type="ECO:0000256" key="3">
    <source>
        <dbReference type="ARBA" id="ARBA00023098"/>
    </source>
</evidence>
<evidence type="ECO:0000256" key="1">
    <source>
        <dbReference type="ARBA" id="ARBA00022801"/>
    </source>
</evidence>
<keyword evidence="4" id="KW-1133">Transmembrane helix</keyword>
<dbReference type="Pfam" id="PF13091">
    <property type="entry name" value="PLDc_2"/>
    <property type="match status" value="2"/>
</dbReference>
<dbReference type="SMART" id="SM00155">
    <property type="entry name" value="PLDc"/>
    <property type="match status" value="2"/>
</dbReference>
<dbReference type="EMBL" id="JAMQOQ010000001">
    <property type="protein sequence ID" value="MDS0293261.1"/>
    <property type="molecule type" value="Genomic_DNA"/>
</dbReference>
<dbReference type="RefSeq" id="WP_310927082.1">
    <property type="nucleotide sequence ID" value="NZ_JAMQOQ010000001.1"/>
</dbReference>
<dbReference type="PROSITE" id="PS50035">
    <property type="entry name" value="PLD"/>
    <property type="match status" value="1"/>
</dbReference>
<keyword evidence="7" id="KW-1185">Reference proteome</keyword>
<dbReference type="Proteomes" id="UP001254813">
    <property type="component" value="Unassembled WGS sequence"/>
</dbReference>
<gene>
    <name evidence="6" type="ORF">NDI79_03620</name>
</gene>
<feature type="domain" description="PLD phosphodiesterase" evidence="5">
    <location>
        <begin position="460"/>
        <end position="487"/>
    </location>
</feature>
<proteinExistence type="predicted"/>
<accession>A0ABU2FXK6</accession>